<feature type="binding site" evidence="15">
    <location>
        <position position="466"/>
    </location>
    <ligand>
        <name>Mg(2+)</name>
        <dbReference type="ChEBI" id="CHEBI:18420"/>
        <note>shared with alpha subunit</note>
    </ligand>
</feature>
<dbReference type="InterPro" id="IPR045060">
    <property type="entry name" value="Phe-tRNA-ligase_IIc_bsu"/>
</dbReference>
<dbReference type="SMART" id="SM00874">
    <property type="entry name" value="B5"/>
    <property type="match status" value="1"/>
</dbReference>
<comment type="subcellular location">
    <subcellularLocation>
        <location evidence="1 15">Cytoplasm</location>
    </subcellularLocation>
</comment>
<dbReference type="PANTHER" id="PTHR10947:SF0">
    <property type="entry name" value="PHENYLALANINE--TRNA LIGASE BETA SUBUNIT"/>
    <property type="match status" value="1"/>
</dbReference>
<dbReference type="AlphaFoldDB" id="A0A1S1P0H7"/>
<evidence type="ECO:0000256" key="9">
    <source>
        <dbReference type="ARBA" id="ARBA00022840"/>
    </source>
</evidence>
<dbReference type="Gene3D" id="3.30.56.10">
    <property type="match status" value="2"/>
</dbReference>
<dbReference type="FunFam" id="3.30.70.380:FF:000001">
    <property type="entry name" value="Phenylalanine--tRNA ligase beta subunit"/>
    <property type="match status" value="1"/>
</dbReference>
<keyword evidence="4 15" id="KW-0963">Cytoplasm</keyword>
<dbReference type="GO" id="GO:0009328">
    <property type="term" value="C:phenylalanine-tRNA ligase complex"/>
    <property type="evidence" value="ECO:0007669"/>
    <property type="project" value="TreeGrafter"/>
</dbReference>
<dbReference type="KEGG" id="kuy:FY550_08500"/>
<keyword evidence="12 15" id="KW-0648">Protein biosynthesis</keyword>
<evidence type="ECO:0000256" key="6">
    <source>
        <dbReference type="ARBA" id="ARBA00022598"/>
    </source>
</evidence>
<dbReference type="InterPro" id="IPR009061">
    <property type="entry name" value="DNA-bd_dom_put_sf"/>
</dbReference>
<keyword evidence="5" id="KW-0820">tRNA-binding</keyword>
<evidence type="ECO:0000256" key="12">
    <source>
        <dbReference type="ARBA" id="ARBA00022917"/>
    </source>
</evidence>
<keyword evidence="9 15" id="KW-0067">ATP-binding</keyword>
<proteinExistence type="inferred from homology"/>
<dbReference type="SUPFAM" id="SSF54991">
    <property type="entry name" value="Anticodon-binding domain of PheRS"/>
    <property type="match status" value="1"/>
</dbReference>
<dbReference type="SMART" id="SM00873">
    <property type="entry name" value="B3_4"/>
    <property type="match status" value="1"/>
</dbReference>
<keyword evidence="8 15" id="KW-0547">Nucleotide-binding</keyword>
<dbReference type="HAMAP" id="MF_00283">
    <property type="entry name" value="Phe_tRNA_synth_beta1"/>
    <property type="match status" value="1"/>
</dbReference>
<dbReference type="GO" id="GO:0000287">
    <property type="term" value="F:magnesium ion binding"/>
    <property type="evidence" value="ECO:0007669"/>
    <property type="project" value="UniProtKB-UniRule"/>
</dbReference>
<feature type="binding site" evidence="15">
    <location>
        <position position="465"/>
    </location>
    <ligand>
        <name>Mg(2+)</name>
        <dbReference type="ChEBI" id="CHEBI:18420"/>
        <note>shared with alpha subunit</note>
    </ligand>
</feature>
<dbReference type="InterPro" id="IPR036690">
    <property type="entry name" value="Fdx_antiC-bd_sf"/>
</dbReference>
<comment type="cofactor">
    <cofactor evidence="15">
        <name>Mg(2+)</name>
        <dbReference type="ChEBI" id="CHEBI:18420"/>
    </cofactor>
    <text evidence="15">Binds 2 magnesium ions per tetramer.</text>
</comment>
<evidence type="ECO:0000256" key="14">
    <source>
        <dbReference type="ARBA" id="ARBA00049255"/>
    </source>
</evidence>
<dbReference type="InterPro" id="IPR002547">
    <property type="entry name" value="tRNA-bd_dom"/>
</dbReference>
<dbReference type="EC" id="6.1.1.20" evidence="15"/>
<keyword evidence="13 15" id="KW-0030">Aminoacyl-tRNA synthetase</keyword>
<dbReference type="NCBIfam" id="TIGR00472">
    <property type="entry name" value="pheT_bact"/>
    <property type="match status" value="1"/>
</dbReference>
<dbReference type="Pfam" id="PF03147">
    <property type="entry name" value="FDX-ACB"/>
    <property type="match status" value="1"/>
</dbReference>
<dbReference type="SUPFAM" id="SSF46955">
    <property type="entry name" value="Putative DNA-binding domain"/>
    <property type="match status" value="1"/>
</dbReference>
<evidence type="ECO:0000256" key="13">
    <source>
        <dbReference type="ARBA" id="ARBA00023146"/>
    </source>
</evidence>
<dbReference type="FunFam" id="2.40.50.140:FF:000045">
    <property type="entry name" value="Phenylalanine--tRNA ligase beta subunit"/>
    <property type="match status" value="1"/>
</dbReference>
<feature type="binding site" evidence="15">
    <location>
        <position position="462"/>
    </location>
    <ligand>
        <name>Mg(2+)</name>
        <dbReference type="ChEBI" id="CHEBI:18420"/>
        <note>shared with alpha subunit</note>
    </ligand>
</feature>
<keyword evidence="7 15" id="KW-0479">Metal-binding</keyword>
<dbReference type="CDD" id="cd00769">
    <property type="entry name" value="PheRS_beta_core"/>
    <property type="match status" value="1"/>
</dbReference>
<evidence type="ECO:0000313" key="16">
    <source>
        <dbReference type="EMBL" id="QEL11171.1"/>
    </source>
</evidence>
<dbReference type="InterPro" id="IPR020825">
    <property type="entry name" value="Phe-tRNA_synthase-like_B3/B4"/>
</dbReference>
<dbReference type="Gene3D" id="3.30.70.380">
    <property type="entry name" value="Ferrodoxin-fold anticodon-binding domain"/>
    <property type="match status" value="1"/>
</dbReference>
<dbReference type="STRING" id="657387.BH688_04750"/>
<dbReference type="SUPFAM" id="SSF55681">
    <property type="entry name" value="Class II aaRS and biotin synthetases"/>
    <property type="match status" value="1"/>
</dbReference>
<comment type="catalytic activity">
    <reaction evidence="14 15">
        <text>tRNA(Phe) + L-phenylalanine + ATP = L-phenylalanyl-tRNA(Phe) + AMP + diphosphate + H(+)</text>
        <dbReference type="Rhea" id="RHEA:19413"/>
        <dbReference type="Rhea" id="RHEA-COMP:9668"/>
        <dbReference type="Rhea" id="RHEA-COMP:9699"/>
        <dbReference type="ChEBI" id="CHEBI:15378"/>
        <dbReference type="ChEBI" id="CHEBI:30616"/>
        <dbReference type="ChEBI" id="CHEBI:33019"/>
        <dbReference type="ChEBI" id="CHEBI:58095"/>
        <dbReference type="ChEBI" id="CHEBI:78442"/>
        <dbReference type="ChEBI" id="CHEBI:78531"/>
        <dbReference type="ChEBI" id="CHEBI:456215"/>
        <dbReference type="EC" id="6.1.1.20"/>
    </reaction>
</comment>
<comment type="subunit">
    <text evidence="3 15">Tetramer of two alpha and two beta subunits.</text>
</comment>
<gene>
    <name evidence="15 16" type="primary">pheT</name>
    <name evidence="16" type="ORF">FY550_08500</name>
</gene>
<dbReference type="Pfam" id="PF17759">
    <property type="entry name" value="tRNA_synthFbeta"/>
    <property type="match status" value="1"/>
</dbReference>
<dbReference type="NCBIfam" id="NF045760">
    <property type="entry name" value="YtpR"/>
    <property type="match status" value="1"/>
</dbReference>
<dbReference type="SMART" id="SM00896">
    <property type="entry name" value="FDX-ACB"/>
    <property type="match status" value="1"/>
</dbReference>
<protein>
    <recommendedName>
        <fullName evidence="15">Phenylalanine--tRNA ligase beta subunit</fullName>
        <ecNumber evidence="15">6.1.1.20</ecNumber>
    </recommendedName>
    <alternativeName>
        <fullName evidence="15">Phenylalanyl-tRNA synthetase beta subunit</fullName>
        <shortName evidence="15">PheRS</shortName>
    </alternativeName>
</protein>
<evidence type="ECO:0000256" key="11">
    <source>
        <dbReference type="ARBA" id="ARBA00022884"/>
    </source>
</evidence>
<dbReference type="Gene3D" id="3.30.930.10">
    <property type="entry name" value="Bira Bifunctional Protein, Domain 2"/>
    <property type="match status" value="1"/>
</dbReference>
<feature type="binding site" evidence="15">
    <location>
        <position position="456"/>
    </location>
    <ligand>
        <name>Mg(2+)</name>
        <dbReference type="ChEBI" id="CHEBI:18420"/>
        <note>shared with alpha subunit</note>
    </ligand>
</feature>
<dbReference type="InterPro" id="IPR005121">
    <property type="entry name" value="Fdx_antiC-bd"/>
</dbReference>
<evidence type="ECO:0000256" key="4">
    <source>
        <dbReference type="ARBA" id="ARBA00022490"/>
    </source>
</evidence>
<evidence type="ECO:0000256" key="3">
    <source>
        <dbReference type="ARBA" id="ARBA00011209"/>
    </source>
</evidence>
<dbReference type="SUPFAM" id="SSF56037">
    <property type="entry name" value="PheT/TilS domain"/>
    <property type="match status" value="1"/>
</dbReference>
<dbReference type="PANTHER" id="PTHR10947">
    <property type="entry name" value="PHENYLALANYL-TRNA SYNTHETASE BETA CHAIN AND LEUCINE-RICH REPEAT-CONTAINING PROTEIN 47"/>
    <property type="match status" value="1"/>
</dbReference>
<keyword evidence="6 15" id="KW-0436">Ligase</keyword>
<dbReference type="InterPro" id="IPR045864">
    <property type="entry name" value="aa-tRNA-synth_II/BPL/LPL"/>
</dbReference>
<name>A0A1S1P0H7_9GAMM</name>
<dbReference type="InterPro" id="IPR041616">
    <property type="entry name" value="PheRS_beta_core"/>
</dbReference>
<evidence type="ECO:0000256" key="10">
    <source>
        <dbReference type="ARBA" id="ARBA00022842"/>
    </source>
</evidence>
<evidence type="ECO:0000256" key="15">
    <source>
        <dbReference type="HAMAP-Rule" id="MF_00283"/>
    </source>
</evidence>
<keyword evidence="11" id="KW-0694">RNA-binding</keyword>
<dbReference type="OrthoDB" id="9805455at2"/>
<dbReference type="RefSeq" id="WP_070977522.1">
    <property type="nucleotide sequence ID" value="NZ_CP043420.1"/>
</dbReference>
<dbReference type="PROSITE" id="PS50886">
    <property type="entry name" value="TRBD"/>
    <property type="match status" value="1"/>
</dbReference>
<dbReference type="InterPro" id="IPR004532">
    <property type="entry name" value="Phe-tRNA-ligase_IIc_bsu_bact"/>
</dbReference>
<evidence type="ECO:0000256" key="5">
    <source>
        <dbReference type="ARBA" id="ARBA00022555"/>
    </source>
</evidence>
<comment type="similarity">
    <text evidence="2 15">Belongs to the phenylalanyl-tRNA synthetase beta subunit family. Type 1 subfamily.</text>
</comment>
<dbReference type="Pfam" id="PF03484">
    <property type="entry name" value="B5"/>
    <property type="match status" value="1"/>
</dbReference>
<dbReference type="PROSITE" id="PS51447">
    <property type="entry name" value="FDX_ACB"/>
    <property type="match status" value="1"/>
</dbReference>
<dbReference type="InterPro" id="IPR033714">
    <property type="entry name" value="tRNA_bind_bactPheRS"/>
</dbReference>
<dbReference type="Gene3D" id="3.50.40.10">
    <property type="entry name" value="Phenylalanyl-trna Synthetase, Chain B, domain 3"/>
    <property type="match status" value="1"/>
</dbReference>
<dbReference type="Proteomes" id="UP000322553">
    <property type="component" value="Chromosome"/>
</dbReference>
<dbReference type="Pfam" id="PF03483">
    <property type="entry name" value="B3_4"/>
    <property type="match status" value="1"/>
</dbReference>
<dbReference type="SUPFAM" id="SSF50249">
    <property type="entry name" value="Nucleic acid-binding proteins"/>
    <property type="match status" value="1"/>
</dbReference>
<organism evidence="16 17">
    <name type="scientific">Kushneria phosphatilytica</name>
    <dbReference type="NCBI Taxonomy" id="657387"/>
    <lineage>
        <taxon>Bacteria</taxon>
        <taxon>Pseudomonadati</taxon>
        <taxon>Pseudomonadota</taxon>
        <taxon>Gammaproteobacteria</taxon>
        <taxon>Oceanospirillales</taxon>
        <taxon>Halomonadaceae</taxon>
        <taxon>Kushneria</taxon>
    </lineage>
</organism>
<dbReference type="Pfam" id="PF01588">
    <property type="entry name" value="tRNA_bind"/>
    <property type="match status" value="1"/>
</dbReference>
<dbReference type="PROSITE" id="PS51483">
    <property type="entry name" value="B5"/>
    <property type="match status" value="1"/>
</dbReference>
<evidence type="ECO:0000256" key="2">
    <source>
        <dbReference type="ARBA" id="ARBA00008653"/>
    </source>
</evidence>
<dbReference type="GO" id="GO:0000049">
    <property type="term" value="F:tRNA binding"/>
    <property type="evidence" value="ECO:0007669"/>
    <property type="project" value="UniProtKB-UniRule"/>
</dbReference>
<dbReference type="GO" id="GO:0006432">
    <property type="term" value="P:phenylalanyl-tRNA aminoacylation"/>
    <property type="evidence" value="ECO:0007669"/>
    <property type="project" value="UniProtKB-UniRule"/>
</dbReference>
<keyword evidence="10 15" id="KW-0460">Magnesium</keyword>
<evidence type="ECO:0000313" key="17">
    <source>
        <dbReference type="Proteomes" id="UP000322553"/>
    </source>
</evidence>
<dbReference type="InterPro" id="IPR005146">
    <property type="entry name" value="B3/B4_tRNA-bd"/>
</dbReference>
<dbReference type="FunFam" id="3.50.40.10:FF:000001">
    <property type="entry name" value="Phenylalanine--tRNA ligase beta subunit"/>
    <property type="match status" value="1"/>
</dbReference>
<sequence>MKVSQQWLRQWLPLTLDAQAMADQLTMAGLEVDSIEQVAGAFSGVVVAQVVSIQPHPDANRLSVCQVDIGAAENLQVVCGAPNVAVNQKVAFARTGAVLPGDFRISRTTLRGVESNGMICAESELGLVDEKSPGIWVLPSDAPVGEDLRSWLQLDDAMVDIDLTPNRGDCLSVAGLARELGVLNRQAVSFPEISDVPAETSTAFDVSVSASRACPRYAARVIEHIDVTAETPLWMKERLRRSGVRSIDPVVDVTNYVMLELGQPMHAFDLDQLDQHIDVRMAQAGEELTLLDGQTIELHEETLLITDASGPIAIAGIMGGERSGVGRQTRHVVLESAFFAPLSVAGRARSYGLHTDASHRFERGVDPALQLLALERATRLLMDICGGQPGPVVEIASPDYLPTTQQVTLDSARVTRLLGSPLGNDEIVDILTRLGMSLNELMNGHWQVEVPSWRFDISQDVDLIEELARVHGYNRFSSRAPQARMVPKRLHEERLPLDRLRHHLVAAGYQEAITYSFISREQQALLTPDTQAPELANPISSDMAVMRSSLWPGLLRAIQHNLNRQQTRVRLFEIGQVFQGDIESLKQYSTLAGAICGSRESEGWLSGRESVDFYDLKGDVEALISLGGQPSAWRFEATEHPVLHPGQSAQIFYRERPVGWLGALHPRICEELDIRMGVFVFEVELEAIRQAALPMFSPLSRYPEVRRDLAMIVSEHLPVAELLALVREYGGEHLRELRLFDVYQGAGVETGYKSIALGLTWQHASRTLTDEEINHLVDAIVNEASNRFGATLRGQGESA</sequence>
<dbReference type="EMBL" id="CP043420">
    <property type="protein sequence ID" value="QEL11171.1"/>
    <property type="molecule type" value="Genomic_DNA"/>
</dbReference>
<keyword evidence="17" id="KW-1185">Reference proteome</keyword>
<reference evidence="16 17" key="1">
    <citation type="submission" date="2019-08" db="EMBL/GenBank/DDBJ databases">
        <title>Complete genome sequence of Kushneria sp. YCWA18, a halophilic phosphate-solubilizing bacterium isolated from Daqiao saltern in China.</title>
        <authorList>
            <person name="Du G.-X."/>
            <person name="Qu L.-Y."/>
        </authorList>
    </citation>
    <scope>NUCLEOTIDE SEQUENCE [LARGE SCALE GENOMIC DNA]</scope>
    <source>
        <strain evidence="16 17">YCWA18</strain>
    </source>
</reference>
<dbReference type="GO" id="GO:0005524">
    <property type="term" value="F:ATP binding"/>
    <property type="evidence" value="ECO:0007669"/>
    <property type="project" value="UniProtKB-UniRule"/>
</dbReference>
<dbReference type="CDD" id="cd02796">
    <property type="entry name" value="tRNA_bind_bactPheRS"/>
    <property type="match status" value="1"/>
</dbReference>
<dbReference type="Gene3D" id="2.40.50.140">
    <property type="entry name" value="Nucleic acid-binding proteins"/>
    <property type="match status" value="1"/>
</dbReference>
<dbReference type="GO" id="GO:0004826">
    <property type="term" value="F:phenylalanine-tRNA ligase activity"/>
    <property type="evidence" value="ECO:0007669"/>
    <property type="project" value="UniProtKB-UniRule"/>
</dbReference>
<evidence type="ECO:0000256" key="1">
    <source>
        <dbReference type="ARBA" id="ARBA00004496"/>
    </source>
</evidence>
<dbReference type="FunFam" id="3.30.930.10:FF:000022">
    <property type="entry name" value="Phenylalanine--tRNA ligase beta subunit"/>
    <property type="match status" value="1"/>
</dbReference>
<dbReference type="InterPro" id="IPR005147">
    <property type="entry name" value="tRNA_synthase_B5-dom"/>
</dbReference>
<evidence type="ECO:0000256" key="7">
    <source>
        <dbReference type="ARBA" id="ARBA00022723"/>
    </source>
</evidence>
<evidence type="ECO:0000256" key="8">
    <source>
        <dbReference type="ARBA" id="ARBA00022741"/>
    </source>
</evidence>
<accession>A0A1S1P0H7</accession>
<dbReference type="InterPro" id="IPR012340">
    <property type="entry name" value="NA-bd_OB-fold"/>
</dbReference>